<dbReference type="InterPro" id="IPR041685">
    <property type="entry name" value="AAA_GajA/Old/RecF-like"/>
</dbReference>
<dbReference type="EMBL" id="SVBY01000022">
    <property type="protein sequence ID" value="MBE6092404.1"/>
    <property type="molecule type" value="Genomic_DNA"/>
</dbReference>
<evidence type="ECO:0000259" key="1">
    <source>
        <dbReference type="Pfam" id="PF13175"/>
    </source>
</evidence>
<dbReference type="PANTHER" id="PTHR43581:SF4">
    <property type="entry name" value="ATP_GTP PHOSPHATASE"/>
    <property type="match status" value="1"/>
</dbReference>
<comment type="caution">
    <text evidence="2">The sequence shown here is derived from an EMBL/GenBank/DDBJ whole genome shotgun (WGS) entry which is preliminary data.</text>
</comment>
<dbReference type="GO" id="GO:0005524">
    <property type="term" value="F:ATP binding"/>
    <property type="evidence" value="ECO:0007669"/>
    <property type="project" value="UniProtKB-KW"/>
</dbReference>
<keyword evidence="2" id="KW-0547">Nucleotide-binding</keyword>
<sequence length="459" mass="53058">MQHIKVYNLGPVKEIELDVKRTGLIIGEQALGKSTIAKAIYFSRGIKNIVMGYFFQIVDMSVPQEEATMEALNHQVELRMIQEFQALFGYFPQTQHNLCIQYQFSNSAEVTFRVSERAGKVEVCMSFSDDLKVRLSQVLSYAVKNCVQEDKEGSVEELRRLRRELRSAIRGRTNLSFDDMMDTYYIPAGRSMVTLLSNNRSVLQDSFDSITRRYVGLIESIQHFYQSGLGMVGELSKAKGEDLFDRERVVSWIRRMLKADYFYQPNQEYLILEENGTSIPVPFASSGQQEILWVLNLLYLMMLRHERAFIILEEPEVHLYPSLQDELMRFLLFFQNCTGSVVLLTTHSPYVLTSINSFYCAGGLIERYMTNPKAEAKWREKVVALLEYDSTLLPSQFYAIKLRPDGSTCNLILDDIKEIETEQIDEISDKINLRYERLYEMELTESIGSVADNEEKTEL</sequence>
<gene>
    <name evidence="2" type="ORF">E7201_04395</name>
</gene>
<reference evidence="2" key="1">
    <citation type="submission" date="2019-04" db="EMBL/GenBank/DDBJ databases">
        <title>Evolution of Biomass-Degrading Anaerobic Consortia Revealed by Metagenomics.</title>
        <authorList>
            <person name="Peng X."/>
        </authorList>
    </citation>
    <scope>NUCLEOTIDE SEQUENCE</scope>
    <source>
        <strain evidence="2">SIG240</strain>
    </source>
</reference>
<dbReference type="AlphaFoldDB" id="A0A927WS24"/>
<protein>
    <submittedName>
        <fullName evidence="2">ATP-binding protein</fullName>
    </submittedName>
</protein>
<dbReference type="Proteomes" id="UP000761380">
    <property type="component" value="Unassembled WGS sequence"/>
</dbReference>
<proteinExistence type="predicted"/>
<name>A0A927WS24_SELRU</name>
<evidence type="ECO:0000313" key="3">
    <source>
        <dbReference type="Proteomes" id="UP000761380"/>
    </source>
</evidence>
<keyword evidence="2" id="KW-0067">ATP-binding</keyword>
<dbReference type="PANTHER" id="PTHR43581">
    <property type="entry name" value="ATP/GTP PHOSPHATASE"/>
    <property type="match status" value="1"/>
</dbReference>
<accession>A0A927WS24</accession>
<feature type="domain" description="Endonuclease GajA/Old nuclease/RecF-like AAA" evidence="1">
    <location>
        <begin position="3"/>
        <end position="351"/>
    </location>
</feature>
<dbReference type="Gene3D" id="3.40.50.300">
    <property type="entry name" value="P-loop containing nucleotide triphosphate hydrolases"/>
    <property type="match status" value="1"/>
</dbReference>
<organism evidence="2 3">
    <name type="scientific">Selenomonas ruminantium</name>
    <dbReference type="NCBI Taxonomy" id="971"/>
    <lineage>
        <taxon>Bacteria</taxon>
        <taxon>Bacillati</taxon>
        <taxon>Bacillota</taxon>
        <taxon>Negativicutes</taxon>
        <taxon>Selenomonadales</taxon>
        <taxon>Selenomonadaceae</taxon>
        <taxon>Selenomonas</taxon>
    </lineage>
</organism>
<evidence type="ECO:0000313" key="2">
    <source>
        <dbReference type="EMBL" id="MBE6092404.1"/>
    </source>
</evidence>
<dbReference type="Pfam" id="PF13175">
    <property type="entry name" value="AAA_15"/>
    <property type="match status" value="1"/>
</dbReference>
<dbReference type="InterPro" id="IPR051396">
    <property type="entry name" value="Bact_Antivir_Def_Nuclease"/>
</dbReference>
<dbReference type="InterPro" id="IPR027417">
    <property type="entry name" value="P-loop_NTPase"/>
</dbReference>
<dbReference type="SUPFAM" id="SSF52540">
    <property type="entry name" value="P-loop containing nucleoside triphosphate hydrolases"/>
    <property type="match status" value="1"/>
</dbReference>